<keyword evidence="4" id="KW-1185">Reference proteome</keyword>
<evidence type="ECO:0000313" key="1">
    <source>
        <dbReference type="EMBL" id="QKQ45680.1"/>
    </source>
</evidence>
<name>A0A6N0JFQ2_ACHDE</name>
<reference evidence="1 3" key="1">
    <citation type="submission" date="2020-05" db="EMBL/GenBank/DDBJ databases">
        <title>FDA dAtabase for Regulatory Grade micrObial Sequences (FDA-ARGOS): Supporting development and validation of Infectious Disease Dx tests.</title>
        <authorList>
            <person name="Sproer C."/>
            <person name="Gronow S."/>
            <person name="Severitt S."/>
            <person name="Schroder I."/>
            <person name="Tallon L."/>
            <person name="Sadzewicz L."/>
            <person name="Zhao X."/>
            <person name="Vavikolanu K."/>
            <person name="Mehta A."/>
            <person name="Aluvathingal J."/>
            <person name="Nadendla S."/>
            <person name="Myers T."/>
            <person name="Yan Y."/>
            <person name="Sichtig H."/>
        </authorList>
    </citation>
    <scope>NUCLEOTIDE SEQUENCE [LARGE SCALE GENOMIC DNA]</scope>
    <source>
        <strain evidence="1 3">FDAARGOS_787</strain>
    </source>
</reference>
<evidence type="ECO:0000313" key="2">
    <source>
        <dbReference type="EMBL" id="XAN14339.1"/>
    </source>
</evidence>
<dbReference type="Proteomes" id="UP001446337">
    <property type="component" value="Chromosome"/>
</dbReference>
<evidence type="ECO:0000313" key="3">
    <source>
        <dbReference type="Proteomes" id="UP000509782"/>
    </source>
</evidence>
<evidence type="ECO:0000313" key="4">
    <source>
        <dbReference type="Proteomes" id="UP001446337"/>
    </source>
</evidence>
<organism evidence="1 3">
    <name type="scientific">Achromobacter denitrificans</name>
    <name type="common">Alcaligenes denitrificans</name>
    <dbReference type="NCBI Taxonomy" id="32002"/>
    <lineage>
        <taxon>Bacteria</taxon>
        <taxon>Pseudomonadati</taxon>
        <taxon>Pseudomonadota</taxon>
        <taxon>Betaproteobacteria</taxon>
        <taxon>Burkholderiales</taxon>
        <taxon>Alcaligenaceae</taxon>
        <taxon>Achromobacter</taxon>
    </lineage>
</organism>
<dbReference type="Pfam" id="PF06252">
    <property type="entry name" value="GemA"/>
    <property type="match status" value="1"/>
</dbReference>
<dbReference type="EMBL" id="CP154792">
    <property type="protein sequence ID" value="XAN14339.1"/>
    <property type="molecule type" value="Genomic_DNA"/>
</dbReference>
<gene>
    <name evidence="2" type="ORF">AAIK43_23520</name>
    <name evidence="1" type="ORF">FOC81_02755</name>
</gene>
<dbReference type="RefSeq" id="WP_174715675.1">
    <property type="nucleotide sequence ID" value="NZ_CADIKP010000028.1"/>
</dbReference>
<dbReference type="AlphaFoldDB" id="A0A6N0JFQ2"/>
<sequence>MAISTTRGAERQRLIRLVHIARRELKLDTETYRAALQAATDGKKDSCSLMSAAELQQALDHFKRFGFKVRLKARPSRPVDLHATSKKIRALWLLLHDLGAIENASEEALAAYVKRITGVEALQWIDGRQAERTIESMKKWAIRFLRGGIERMLEQARMLDIDQPTRKNIEIKLNLAYQRNTFDPMLEAWEALVFTLKREASKA</sequence>
<dbReference type="Proteomes" id="UP000509782">
    <property type="component" value="Chromosome"/>
</dbReference>
<dbReference type="InterPro" id="IPR009363">
    <property type="entry name" value="Phage_Mu_Gp16"/>
</dbReference>
<accession>A0A6N0JFQ2</accession>
<protein>
    <submittedName>
        <fullName evidence="1">Regulatory protein GemA</fullName>
    </submittedName>
</protein>
<dbReference type="EMBL" id="CP054569">
    <property type="protein sequence ID" value="QKQ45680.1"/>
    <property type="molecule type" value="Genomic_DNA"/>
</dbReference>
<proteinExistence type="predicted"/>
<reference evidence="2 4" key="2">
    <citation type="submission" date="2024-05" db="EMBL/GenBank/DDBJ databases">
        <title>Achromobacter denitrificans. BP1, complete genome.</title>
        <authorList>
            <person name="Zhang B."/>
        </authorList>
    </citation>
    <scope>NUCLEOTIDE SEQUENCE [LARGE SCALE GENOMIC DNA]</scope>
    <source>
        <strain evidence="2 4">BP1</strain>
    </source>
</reference>